<dbReference type="Pfam" id="PF20736">
    <property type="entry name" value="Glyco_hydro127M"/>
    <property type="match status" value="1"/>
</dbReference>
<feature type="domain" description="Non-reducing end beta-L-arabinofuranosidase-like GH127 C-terminal" evidence="3">
    <location>
        <begin position="523"/>
        <end position="634"/>
    </location>
</feature>
<evidence type="ECO:0000259" key="3">
    <source>
        <dbReference type="Pfam" id="PF20737"/>
    </source>
</evidence>
<evidence type="ECO:0000259" key="2">
    <source>
        <dbReference type="Pfam" id="PF20736"/>
    </source>
</evidence>
<dbReference type="Pfam" id="PF07944">
    <property type="entry name" value="Beta-AFase-like_GH127_cat"/>
    <property type="match status" value="1"/>
</dbReference>
<dbReference type="InterPro" id="IPR049049">
    <property type="entry name" value="Beta-AFase-like_GH127_C"/>
</dbReference>
<dbReference type="Proteomes" id="UP001156691">
    <property type="component" value="Unassembled WGS sequence"/>
</dbReference>
<comment type="caution">
    <text evidence="4">The sequence shown here is derived from an EMBL/GenBank/DDBJ whole genome shotgun (WGS) entry which is preliminary data.</text>
</comment>
<dbReference type="InterPro" id="IPR008928">
    <property type="entry name" value="6-hairpin_glycosidase_sf"/>
</dbReference>
<dbReference type="PANTHER" id="PTHR43465:SF2">
    <property type="entry name" value="DUF1680 DOMAIN PROTEIN (AFU_ORTHOLOGUE AFUA_1G08910)"/>
    <property type="match status" value="1"/>
</dbReference>
<dbReference type="EMBL" id="BSNS01000020">
    <property type="protein sequence ID" value="GLQ56365.1"/>
    <property type="molecule type" value="Genomic_DNA"/>
</dbReference>
<dbReference type="SUPFAM" id="SSF48208">
    <property type="entry name" value="Six-hairpin glycosidases"/>
    <property type="match status" value="1"/>
</dbReference>
<evidence type="ECO:0000313" key="4">
    <source>
        <dbReference type="EMBL" id="GLQ56365.1"/>
    </source>
</evidence>
<organism evidence="4 5">
    <name type="scientific">Devosia nitrariae</name>
    <dbReference type="NCBI Taxonomy" id="2071872"/>
    <lineage>
        <taxon>Bacteria</taxon>
        <taxon>Pseudomonadati</taxon>
        <taxon>Pseudomonadota</taxon>
        <taxon>Alphaproteobacteria</taxon>
        <taxon>Hyphomicrobiales</taxon>
        <taxon>Devosiaceae</taxon>
        <taxon>Devosia</taxon>
    </lineage>
</organism>
<dbReference type="InterPro" id="IPR012878">
    <property type="entry name" value="Beta-AFase-like_GH127_cat"/>
</dbReference>
<evidence type="ECO:0000313" key="5">
    <source>
        <dbReference type="Proteomes" id="UP001156691"/>
    </source>
</evidence>
<evidence type="ECO:0008006" key="6">
    <source>
        <dbReference type="Google" id="ProtNLM"/>
    </source>
</evidence>
<dbReference type="InterPro" id="IPR049046">
    <property type="entry name" value="Beta-AFase-like_GH127_middle"/>
</dbReference>
<evidence type="ECO:0000259" key="1">
    <source>
        <dbReference type="Pfam" id="PF07944"/>
    </source>
</evidence>
<protein>
    <recommendedName>
        <fullName evidence="6">Glycoside hydrolase family 127 protein</fullName>
    </recommendedName>
</protein>
<name>A0ABQ5W9Z0_9HYPH</name>
<sequence length="636" mass="72041">MRKFAPVDFTKVSLTGAFWRERLETVLTRTIPSQYEKLESEGLLESLALLDPPPALRIPRNAQGFTTQFFWDSDIGKWIEAAGYALRHRRDATIEAQIDDIVDKLEAAQMKDGYLNLWYQGHEIENRWTNLRDRHELYNCGHLLEGAIAYFQATGRRKMLDVMERYLDHIRTTFGTGEGQKRGYPGHQEIEIALVKLYRLTGDKKQLDLAAYFINERGREPHYFDIEAVARGDDPKNYHFYRFGNHQYSQSHKPVREQDKVVGHAVRAMYMYTAMADLAAELGDAELKRACEVLWNDVTSTRMYVTGGFGPSASNEGFTTDYDLPNDTAYAETCASVAMIFWAQRMLNLDLDGKYADIMELALFNGALSGLSRDGEHYFYENKLESDGSHRRWPWHPCPCCTMNVSRLVASIGGYFYSVGENVVAVHLYGGNRADLDMDGRKVRVEETSNYPWSGRIRIALDPEGSGAFDLKLHIPGWAEGATATINGEKIDVAANTRSGYLTISRDWRASDVVELDLPMHPHRVFANPKVRMDQDRVTLKRGPLVYCLEQVDNPIAVPDLVLPRSAGIAARERADLFDGITVLEAEGVTVAADDWNGDLYRATPPTPQPVTLTAVPYYIWANREPGPMAVWIREN</sequence>
<dbReference type="PANTHER" id="PTHR43465">
    <property type="entry name" value="DUF1680 DOMAIN PROTEIN (AFU_ORTHOLOGUE AFUA_1G08910)"/>
    <property type="match status" value="1"/>
</dbReference>
<dbReference type="RefSeq" id="WP_284341777.1">
    <property type="nucleotide sequence ID" value="NZ_BSNS01000020.1"/>
</dbReference>
<reference evidence="5" key="1">
    <citation type="journal article" date="2019" name="Int. J. Syst. Evol. Microbiol.">
        <title>The Global Catalogue of Microorganisms (GCM) 10K type strain sequencing project: providing services to taxonomists for standard genome sequencing and annotation.</title>
        <authorList>
            <consortium name="The Broad Institute Genomics Platform"/>
            <consortium name="The Broad Institute Genome Sequencing Center for Infectious Disease"/>
            <person name="Wu L."/>
            <person name="Ma J."/>
        </authorList>
    </citation>
    <scope>NUCLEOTIDE SEQUENCE [LARGE SCALE GENOMIC DNA]</scope>
    <source>
        <strain evidence="5">NBRC 112416</strain>
    </source>
</reference>
<feature type="domain" description="Non-reducing end beta-L-arabinofuranosidase-like GH127 middle" evidence="2">
    <location>
        <begin position="424"/>
        <end position="520"/>
    </location>
</feature>
<dbReference type="InterPro" id="IPR049174">
    <property type="entry name" value="Beta-AFase-like"/>
</dbReference>
<proteinExistence type="predicted"/>
<keyword evidence="5" id="KW-1185">Reference proteome</keyword>
<gene>
    <name evidence="4" type="ORF">GCM10010862_36240</name>
</gene>
<dbReference type="Pfam" id="PF20737">
    <property type="entry name" value="Glyco_hydro127C"/>
    <property type="match status" value="1"/>
</dbReference>
<feature type="domain" description="Non-reducing end beta-L-arabinofuranosidase-like GH127 catalytic" evidence="1">
    <location>
        <begin position="12"/>
        <end position="413"/>
    </location>
</feature>
<accession>A0ABQ5W9Z0</accession>